<gene>
    <name evidence="11" type="ORF">SODALDRAFT_357878</name>
</gene>
<feature type="compositionally biased region" description="Basic and acidic residues" evidence="8">
    <location>
        <begin position="641"/>
        <end position="654"/>
    </location>
</feature>
<evidence type="ECO:0000259" key="10">
    <source>
        <dbReference type="Pfam" id="PF21928"/>
    </source>
</evidence>
<reference evidence="11 12" key="1">
    <citation type="journal article" date="2018" name="Mol. Ecol.">
        <title>The obligate alkalophilic soda-lake fungus Sodiomyces alkalinus has shifted to a protein diet.</title>
        <authorList>
            <person name="Grum-Grzhimaylo A.A."/>
            <person name="Falkoski D.L."/>
            <person name="van den Heuvel J."/>
            <person name="Valero-Jimenez C.A."/>
            <person name="Min B."/>
            <person name="Choi I.G."/>
            <person name="Lipzen A."/>
            <person name="Daum C.G."/>
            <person name="Aanen D.K."/>
            <person name="Tsang A."/>
            <person name="Henrissat B."/>
            <person name="Bilanenko E.N."/>
            <person name="de Vries R.P."/>
            <person name="van Kan J.A.L."/>
            <person name="Grigoriev I.V."/>
            <person name="Debets A.J.M."/>
        </authorList>
    </citation>
    <scope>NUCLEOTIDE SEQUENCE [LARGE SCALE GENOMIC DNA]</scope>
    <source>
        <strain evidence="11 12">F11</strain>
    </source>
</reference>
<sequence length="741" mass="82060">MSLTTRRLAEILSRGGGRNGQEWYQSEPEAIGKEPRDRDSEWEWTGDVSHQTVGKKRTKPNEASWLDSSLHDHIRSKLPQDNTRPTQTQLSARPLPPDTSFHLRRIRGQSREIPTYHLLSHSLHMIHFQRQCKDPARQFNHQKSKTDAGTGRQIQVNFSKRKGAGTVRVYGHPSTVYVASDRQRHTNNDDQPHPYRAYTDTDTMDTPPSWRPLAVPAPHGVPALLVSTAFATDSYTIRVTDMANLWAEVMDRRAIYRRSLDEDTTIDPTDSPQNMQAFLSRIRSAFDPSHEDHADSRLTLSVDPPSGRGGDHVLVLNMTCELPGLDPLRWPMVLHRCPPSQLATELVLPLIQANLTRTQQVNSLLDIIHQKDAVLARLLDKLEATGTRLEHIFPALSAKQRVSRSTAEQKVRGLAPFKREVWDDQQAARDELPKDVPSLTEAVFGETGLAYHSGMDVCDSPALDNWWTKLGSASSIPIIGPRRGNSQTQNKTLPLQSRTADDADEDDDVFETQATPPPRPSARQHAEDQRKANGDDESTLDEDGSPSPPPAEPSDAGKGKHRPPSRLGAIGKKKRPSPTPPRPPRPSTPGGDGSETESQTESDLDEEPRGSGSTRDRPAPPSSLAGTTPKKRGGLGRIGGTKREEPAPSSRTEDTPAATAPEKRTPRKLGKIGHKSVATHPPDGDGDGDGEGHTRGRTTERDPEPEARETSEERANRKREELKKELERKAAAGPARKKRKF</sequence>
<comment type="subcellular location">
    <subcellularLocation>
        <location evidence="1">Nucleus</location>
    </subcellularLocation>
</comment>
<keyword evidence="4" id="KW-0234">DNA repair</keyword>
<protein>
    <recommendedName>
        <fullName evidence="7">Non-homologous end-joining factor 1</fullName>
    </recommendedName>
</protein>
<evidence type="ECO:0000256" key="7">
    <source>
        <dbReference type="ARBA" id="ARBA00044529"/>
    </source>
</evidence>
<dbReference type="AlphaFoldDB" id="A0A3N2PYA1"/>
<feature type="domain" description="XLF-like N-terminal" evidence="9">
    <location>
        <begin position="209"/>
        <end position="335"/>
    </location>
</feature>
<dbReference type="CDD" id="cd22285">
    <property type="entry name" value="HD_XLF_N"/>
    <property type="match status" value="1"/>
</dbReference>
<proteinExistence type="inferred from homology"/>
<organism evidence="11 12">
    <name type="scientific">Sodiomyces alkalinus (strain CBS 110278 / VKM F-3762 / F11)</name>
    <name type="common">Alkaliphilic filamentous fungus</name>
    <dbReference type="NCBI Taxonomy" id="1314773"/>
    <lineage>
        <taxon>Eukaryota</taxon>
        <taxon>Fungi</taxon>
        <taxon>Dikarya</taxon>
        <taxon>Ascomycota</taxon>
        <taxon>Pezizomycotina</taxon>
        <taxon>Sordariomycetes</taxon>
        <taxon>Hypocreomycetidae</taxon>
        <taxon>Glomerellales</taxon>
        <taxon>Plectosphaerellaceae</taxon>
        <taxon>Sodiomyces</taxon>
    </lineage>
</organism>
<dbReference type="Proteomes" id="UP000272025">
    <property type="component" value="Unassembled WGS sequence"/>
</dbReference>
<evidence type="ECO:0000256" key="5">
    <source>
        <dbReference type="ARBA" id="ARBA00023242"/>
    </source>
</evidence>
<feature type="compositionally biased region" description="Acidic residues" evidence="8">
    <location>
        <begin position="535"/>
        <end position="544"/>
    </location>
</feature>
<evidence type="ECO:0000313" key="11">
    <source>
        <dbReference type="EMBL" id="ROT39477.1"/>
    </source>
</evidence>
<dbReference type="GeneID" id="39582522"/>
<keyword evidence="3" id="KW-0238">DNA-binding</keyword>
<keyword evidence="12" id="KW-1185">Reference proteome</keyword>
<feature type="domain" description="XLF-like coiled-coil region" evidence="10">
    <location>
        <begin position="338"/>
        <end position="390"/>
    </location>
</feature>
<dbReference type="Pfam" id="PF09302">
    <property type="entry name" value="XLF"/>
    <property type="match status" value="1"/>
</dbReference>
<feature type="compositionally biased region" description="Polar residues" evidence="8">
    <location>
        <begin position="79"/>
        <end position="91"/>
    </location>
</feature>
<dbReference type="STRING" id="1314773.A0A3N2PYA1"/>
<feature type="compositionally biased region" description="Basic and acidic residues" evidence="8">
    <location>
        <begin position="184"/>
        <end position="193"/>
    </location>
</feature>
<keyword evidence="5" id="KW-0539">Nucleus</keyword>
<feature type="region of interest" description="Disordered" evidence="8">
    <location>
        <begin position="75"/>
        <end position="100"/>
    </location>
</feature>
<keyword evidence="2" id="KW-0227">DNA damage</keyword>
<dbReference type="InterPro" id="IPR015381">
    <property type="entry name" value="XLF-like_N"/>
</dbReference>
<evidence type="ECO:0000256" key="4">
    <source>
        <dbReference type="ARBA" id="ARBA00023204"/>
    </source>
</evidence>
<feature type="compositionally biased region" description="Basic and acidic residues" evidence="8">
    <location>
        <begin position="524"/>
        <end position="534"/>
    </location>
</feature>
<dbReference type="GO" id="GO:0006303">
    <property type="term" value="P:double-strand break repair via nonhomologous end joining"/>
    <property type="evidence" value="ECO:0007669"/>
    <property type="project" value="TreeGrafter"/>
</dbReference>
<evidence type="ECO:0000256" key="6">
    <source>
        <dbReference type="ARBA" id="ARBA00025747"/>
    </source>
</evidence>
<dbReference type="InterPro" id="IPR052287">
    <property type="entry name" value="NHEJ_factor"/>
</dbReference>
<dbReference type="GO" id="GO:0032807">
    <property type="term" value="C:DNA ligase IV complex"/>
    <property type="evidence" value="ECO:0007669"/>
    <property type="project" value="TreeGrafter"/>
</dbReference>
<dbReference type="Gene3D" id="2.170.210.10">
    <property type="entry name" value="DNA double-strand break repair and VJ recombination XRCC4, N-terminal"/>
    <property type="match status" value="1"/>
</dbReference>
<comment type="similarity">
    <text evidence="6">Belongs to the XRCC4-XLF family. XLF subfamily.</text>
</comment>
<feature type="compositionally biased region" description="Basic and acidic residues" evidence="8">
    <location>
        <begin position="690"/>
        <end position="730"/>
    </location>
</feature>
<dbReference type="InterPro" id="IPR038051">
    <property type="entry name" value="XRCC4-like_N_sf"/>
</dbReference>
<evidence type="ECO:0000259" key="9">
    <source>
        <dbReference type="Pfam" id="PF09302"/>
    </source>
</evidence>
<feature type="region of interest" description="Disordered" evidence="8">
    <location>
        <begin position="184"/>
        <end position="204"/>
    </location>
</feature>
<feature type="region of interest" description="Disordered" evidence="8">
    <location>
        <begin position="12"/>
        <end position="61"/>
    </location>
</feature>
<dbReference type="EMBL" id="ML119053">
    <property type="protein sequence ID" value="ROT39477.1"/>
    <property type="molecule type" value="Genomic_DNA"/>
</dbReference>
<feature type="compositionally biased region" description="Polar residues" evidence="8">
    <location>
        <begin position="484"/>
        <end position="498"/>
    </location>
</feature>
<dbReference type="Pfam" id="PF21928">
    <property type="entry name" value="XLF_CC"/>
    <property type="match status" value="1"/>
</dbReference>
<dbReference type="InterPro" id="IPR053829">
    <property type="entry name" value="XLF-like_CC"/>
</dbReference>
<evidence type="ECO:0000256" key="2">
    <source>
        <dbReference type="ARBA" id="ARBA00022763"/>
    </source>
</evidence>
<dbReference type="GO" id="GO:0045027">
    <property type="term" value="F:DNA end binding"/>
    <property type="evidence" value="ECO:0007669"/>
    <property type="project" value="TreeGrafter"/>
</dbReference>
<evidence type="ECO:0000313" key="12">
    <source>
        <dbReference type="Proteomes" id="UP000272025"/>
    </source>
</evidence>
<feature type="region of interest" description="Disordered" evidence="8">
    <location>
        <begin position="475"/>
        <end position="741"/>
    </location>
</feature>
<feature type="compositionally biased region" description="Acidic residues" evidence="8">
    <location>
        <begin position="594"/>
        <end position="606"/>
    </location>
</feature>
<dbReference type="PANTHER" id="PTHR32235:SF1">
    <property type="entry name" value="NON-HOMOLOGOUS END-JOINING FACTOR 1"/>
    <property type="match status" value="1"/>
</dbReference>
<dbReference type="OrthoDB" id="2155935at2759"/>
<evidence type="ECO:0000256" key="1">
    <source>
        <dbReference type="ARBA" id="ARBA00004123"/>
    </source>
</evidence>
<dbReference type="RefSeq" id="XP_028467283.1">
    <property type="nucleotide sequence ID" value="XM_028614044.1"/>
</dbReference>
<feature type="compositionally biased region" description="Pro residues" evidence="8">
    <location>
        <begin position="577"/>
        <end position="587"/>
    </location>
</feature>
<accession>A0A3N2PYA1</accession>
<evidence type="ECO:0000256" key="8">
    <source>
        <dbReference type="SAM" id="MobiDB-lite"/>
    </source>
</evidence>
<name>A0A3N2PYA1_SODAK</name>
<evidence type="ECO:0000256" key="3">
    <source>
        <dbReference type="ARBA" id="ARBA00023125"/>
    </source>
</evidence>
<feature type="compositionally biased region" description="Basic residues" evidence="8">
    <location>
        <begin position="665"/>
        <end position="674"/>
    </location>
</feature>
<dbReference type="PANTHER" id="PTHR32235">
    <property type="entry name" value="NON-HOMOLOGOUS END-JOINING FACTOR 1"/>
    <property type="match status" value="1"/>
</dbReference>
<feature type="compositionally biased region" description="Basic and acidic residues" evidence="8">
    <location>
        <begin position="30"/>
        <end position="41"/>
    </location>
</feature>